<dbReference type="NCBIfam" id="TIGR00229">
    <property type="entry name" value="sensory_box"/>
    <property type="match status" value="1"/>
</dbReference>
<evidence type="ECO:0000259" key="5">
    <source>
        <dbReference type="PROSITE" id="PS50887"/>
    </source>
</evidence>
<dbReference type="CDD" id="cd00156">
    <property type="entry name" value="REC"/>
    <property type="match status" value="1"/>
</dbReference>
<dbReference type="PANTHER" id="PTHR44757:SF2">
    <property type="entry name" value="BIOFILM ARCHITECTURE MAINTENANCE PROTEIN MBAA"/>
    <property type="match status" value="1"/>
</dbReference>
<dbReference type="PROSITE" id="PS50110">
    <property type="entry name" value="RESPONSE_REGULATORY"/>
    <property type="match status" value="1"/>
</dbReference>
<dbReference type="NCBIfam" id="TIGR00254">
    <property type="entry name" value="GGDEF"/>
    <property type="match status" value="1"/>
</dbReference>
<keyword evidence="7" id="KW-1185">Reference proteome</keyword>
<dbReference type="InterPro" id="IPR000160">
    <property type="entry name" value="GGDEF_dom"/>
</dbReference>
<evidence type="ECO:0000259" key="3">
    <source>
        <dbReference type="PROSITE" id="PS50112"/>
    </source>
</evidence>
<dbReference type="Gene3D" id="3.30.70.270">
    <property type="match status" value="1"/>
</dbReference>
<dbReference type="Pfam" id="PF00989">
    <property type="entry name" value="PAS"/>
    <property type="match status" value="1"/>
</dbReference>
<evidence type="ECO:0000259" key="2">
    <source>
        <dbReference type="PROSITE" id="PS50110"/>
    </source>
</evidence>
<feature type="domain" description="GGDEF" evidence="5">
    <location>
        <begin position="296"/>
        <end position="429"/>
    </location>
</feature>
<dbReference type="RefSeq" id="WP_090668971.1">
    <property type="nucleotide sequence ID" value="NZ_FOUF01000015.1"/>
</dbReference>
<feature type="domain" description="EAL" evidence="4">
    <location>
        <begin position="438"/>
        <end position="693"/>
    </location>
</feature>
<dbReference type="InterPro" id="IPR029787">
    <property type="entry name" value="Nucleotide_cyclase"/>
</dbReference>
<dbReference type="InterPro" id="IPR043128">
    <property type="entry name" value="Rev_trsase/Diguanyl_cyclase"/>
</dbReference>
<dbReference type="EMBL" id="FOUF01000015">
    <property type="protein sequence ID" value="SFM38780.1"/>
    <property type="molecule type" value="Genomic_DNA"/>
</dbReference>
<dbReference type="InterPro" id="IPR011006">
    <property type="entry name" value="CheY-like_superfamily"/>
</dbReference>
<dbReference type="GO" id="GO:0000160">
    <property type="term" value="P:phosphorelay signal transduction system"/>
    <property type="evidence" value="ECO:0007669"/>
    <property type="project" value="InterPro"/>
</dbReference>
<dbReference type="InterPro" id="IPR035919">
    <property type="entry name" value="EAL_sf"/>
</dbReference>
<dbReference type="InterPro" id="IPR013767">
    <property type="entry name" value="PAS_fold"/>
</dbReference>
<name>A0A1I4QGJ9_9PROT</name>
<dbReference type="SUPFAM" id="SSF141868">
    <property type="entry name" value="EAL domain-like"/>
    <property type="match status" value="1"/>
</dbReference>
<dbReference type="SUPFAM" id="SSF55785">
    <property type="entry name" value="PYP-like sensor domain (PAS domain)"/>
    <property type="match status" value="1"/>
</dbReference>
<accession>A0A1I4QGJ9</accession>
<dbReference type="SMART" id="SM00052">
    <property type="entry name" value="EAL"/>
    <property type="match status" value="1"/>
</dbReference>
<dbReference type="SUPFAM" id="SSF52172">
    <property type="entry name" value="CheY-like"/>
    <property type="match status" value="1"/>
</dbReference>
<gene>
    <name evidence="6" type="ORF">SAMN05421880_1152</name>
</gene>
<keyword evidence="1" id="KW-0597">Phosphoprotein</keyword>
<dbReference type="STRING" id="52442.SAMN05421880_1152"/>
<evidence type="ECO:0000313" key="6">
    <source>
        <dbReference type="EMBL" id="SFM38780.1"/>
    </source>
</evidence>
<evidence type="ECO:0000256" key="1">
    <source>
        <dbReference type="PROSITE-ProRule" id="PRU00169"/>
    </source>
</evidence>
<dbReference type="CDD" id="cd01949">
    <property type="entry name" value="GGDEF"/>
    <property type="match status" value="1"/>
</dbReference>
<dbReference type="GO" id="GO:0006355">
    <property type="term" value="P:regulation of DNA-templated transcription"/>
    <property type="evidence" value="ECO:0007669"/>
    <property type="project" value="InterPro"/>
</dbReference>
<dbReference type="CDD" id="cd01948">
    <property type="entry name" value="EAL"/>
    <property type="match status" value="1"/>
</dbReference>
<dbReference type="Pfam" id="PF00072">
    <property type="entry name" value="Response_reg"/>
    <property type="match status" value="1"/>
</dbReference>
<protein>
    <submittedName>
        <fullName evidence="6">PAS domain S-box-containing protein/diguanylate cyclase (GGDEF) domain-containing protein</fullName>
    </submittedName>
</protein>
<feature type="modified residue" description="4-aspartylphosphate" evidence="1">
    <location>
        <position position="55"/>
    </location>
</feature>
<feature type="domain" description="Response regulatory" evidence="2">
    <location>
        <begin position="3"/>
        <end position="120"/>
    </location>
</feature>
<dbReference type="FunFam" id="3.30.70.270:FF:000001">
    <property type="entry name" value="Diguanylate cyclase domain protein"/>
    <property type="match status" value="1"/>
</dbReference>
<dbReference type="PROSITE" id="PS50887">
    <property type="entry name" value="GGDEF"/>
    <property type="match status" value="1"/>
</dbReference>
<reference evidence="6 7" key="1">
    <citation type="submission" date="2016-10" db="EMBL/GenBank/DDBJ databases">
        <authorList>
            <person name="de Groot N.N."/>
        </authorList>
    </citation>
    <scope>NUCLEOTIDE SEQUENCE [LARGE SCALE GENOMIC DNA]</scope>
    <source>
        <strain evidence="6 7">Nm146</strain>
    </source>
</reference>
<dbReference type="SMART" id="SM00267">
    <property type="entry name" value="GGDEF"/>
    <property type="match status" value="1"/>
</dbReference>
<dbReference type="InterPro" id="IPR001789">
    <property type="entry name" value="Sig_transdc_resp-reg_receiver"/>
</dbReference>
<dbReference type="SUPFAM" id="SSF55073">
    <property type="entry name" value="Nucleotide cyclase"/>
    <property type="match status" value="1"/>
</dbReference>
<dbReference type="Gene3D" id="3.40.50.2300">
    <property type="match status" value="1"/>
</dbReference>
<dbReference type="Proteomes" id="UP000199561">
    <property type="component" value="Unassembled WGS sequence"/>
</dbReference>
<organism evidence="6 7">
    <name type="scientific">Nitrosomonas nitrosa</name>
    <dbReference type="NCBI Taxonomy" id="52442"/>
    <lineage>
        <taxon>Bacteria</taxon>
        <taxon>Pseudomonadati</taxon>
        <taxon>Pseudomonadota</taxon>
        <taxon>Betaproteobacteria</taxon>
        <taxon>Nitrosomonadales</taxon>
        <taxon>Nitrosomonadaceae</taxon>
        <taxon>Nitrosomonas</taxon>
    </lineage>
</organism>
<dbReference type="InterPro" id="IPR052155">
    <property type="entry name" value="Biofilm_reg_signaling"/>
</dbReference>
<dbReference type="GO" id="GO:0003824">
    <property type="term" value="F:catalytic activity"/>
    <property type="evidence" value="ECO:0007669"/>
    <property type="project" value="UniProtKB-ARBA"/>
</dbReference>
<dbReference type="InterPro" id="IPR035965">
    <property type="entry name" value="PAS-like_dom_sf"/>
</dbReference>
<evidence type="ECO:0000313" key="7">
    <source>
        <dbReference type="Proteomes" id="UP000199561"/>
    </source>
</evidence>
<dbReference type="CDD" id="cd00130">
    <property type="entry name" value="PAS"/>
    <property type="match status" value="1"/>
</dbReference>
<dbReference type="InterPro" id="IPR001633">
    <property type="entry name" value="EAL_dom"/>
</dbReference>
<dbReference type="Pfam" id="PF00990">
    <property type="entry name" value="GGDEF"/>
    <property type="match status" value="1"/>
</dbReference>
<dbReference type="PANTHER" id="PTHR44757">
    <property type="entry name" value="DIGUANYLATE CYCLASE DGCP"/>
    <property type="match status" value="1"/>
</dbReference>
<dbReference type="SMART" id="SM00448">
    <property type="entry name" value="REC"/>
    <property type="match status" value="1"/>
</dbReference>
<dbReference type="InterPro" id="IPR000014">
    <property type="entry name" value="PAS"/>
</dbReference>
<dbReference type="SMART" id="SM00091">
    <property type="entry name" value="PAS"/>
    <property type="match status" value="1"/>
</dbReference>
<proteinExistence type="predicted"/>
<dbReference type="AlphaFoldDB" id="A0A1I4QGJ9"/>
<evidence type="ECO:0000259" key="4">
    <source>
        <dbReference type="PROSITE" id="PS50883"/>
    </source>
</evidence>
<dbReference type="Gene3D" id="3.30.450.20">
    <property type="entry name" value="PAS domain"/>
    <property type="match status" value="1"/>
</dbReference>
<dbReference type="Pfam" id="PF00563">
    <property type="entry name" value="EAL"/>
    <property type="match status" value="1"/>
</dbReference>
<dbReference type="PROSITE" id="PS50883">
    <property type="entry name" value="EAL"/>
    <property type="match status" value="1"/>
</dbReference>
<dbReference type="Gene3D" id="3.20.20.450">
    <property type="entry name" value="EAL domain"/>
    <property type="match status" value="1"/>
</dbReference>
<dbReference type="PROSITE" id="PS50112">
    <property type="entry name" value="PAS"/>
    <property type="match status" value="1"/>
</dbReference>
<feature type="domain" description="PAS" evidence="3">
    <location>
        <begin position="133"/>
        <end position="206"/>
    </location>
</feature>
<sequence>MNTILIITDNDTDAKLLHDVLTQANEDTFNIEWVKHLSSGLERLRAGAVDAILVDLSLPDSQGIATLDKLFAVSSQIPIIPLCTTNNEMLTAEMMQRGVQAYLSKEHLDSNLVPQSLRNIILRKAAEALLYIEKRRTEITLSFISDAVIYTDVAGKVSFMNAAAEGLTGWSRNEAQGHHINEIMRLIDDETRQLVDNPVEWIVRRGKSLTLTDANTHLIRRDGRKAVVGVSAALVHDNAGRSIGSVIVFHGITAIQVMAAKMAYLAQHDTLTNLPNRMLLNDRITQAIAMAKRRGTHLALLFLDLDNFKHINDTLGHGVGDKLLQSIAKRLCDSVRGSDTVSRLGGDEFVIVVMQDKHAQDAALTAEKLLTALAAPHLIAGHTLHVTTSIGISIFPTDGEDAEALIKSADIAMYHAKEKGRNNYQFFKDEMNTRTAERLAIEGYLRDALERNEFILHYQPKVNLETGMITGAEALLRWLHPEWGLVMPERFVQIAEDSGLIIPIGRWVLREACMQAKRWEETGLRLDSIAVNISAVEFRLKDFANSVYTILNETGLNPQRLQLEITESILMRDVESSITILHQLKTIGVKLVIDDFGTGCSSVNYLHQFSIDTLKIAPAFVQEIGHDNGNNGVIVSAVIAMGASLKQHVTAEGVEKWEQLAFLKVQHCEEGQGYFFSRPIVAEQFAQLLVTGLSDRNRVS</sequence>